<feature type="region of interest" description="Disordered" evidence="1">
    <location>
        <begin position="60"/>
        <end position="102"/>
    </location>
</feature>
<reference evidence="3" key="1">
    <citation type="journal article" date="2014" name="Nature">
        <title>Elephant shark genome provides unique insights into gnathostome evolution.</title>
        <authorList>
            <consortium name="International Elephant Shark Genome Sequencing Consortium"/>
            <person name="Venkatesh B."/>
            <person name="Lee A.P."/>
            <person name="Ravi V."/>
            <person name="Maurya A.K."/>
            <person name="Lian M.M."/>
            <person name="Swann J.B."/>
            <person name="Ohta Y."/>
            <person name="Flajnik M.F."/>
            <person name="Sutoh Y."/>
            <person name="Kasahara M."/>
            <person name="Hoon S."/>
            <person name="Gangu V."/>
            <person name="Roy S.W."/>
            <person name="Irimia M."/>
            <person name="Korzh V."/>
            <person name="Kondrychyn I."/>
            <person name="Lim Z.W."/>
            <person name="Tay B.H."/>
            <person name="Tohari S."/>
            <person name="Kong K.W."/>
            <person name="Ho S."/>
            <person name="Lorente-Galdos B."/>
            <person name="Quilez J."/>
            <person name="Marques-Bonet T."/>
            <person name="Raney B.J."/>
            <person name="Ingham P.W."/>
            <person name="Tay A."/>
            <person name="Hillier L.W."/>
            <person name="Minx P."/>
            <person name="Boehm T."/>
            <person name="Wilson R.K."/>
            <person name="Brenner S."/>
            <person name="Warren W.C."/>
        </authorList>
    </citation>
    <scope>NUCLEOTIDE SEQUENCE</scope>
    <source>
        <tissue evidence="3">Liver</tissue>
    </source>
</reference>
<evidence type="ECO:0000256" key="1">
    <source>
        <dbReference type="SAM" id="MobiDB-lite"/>
    </source>
</evidence>
<dbReference type="GO" id="GO:0004526">
    <property type="term" value="F:ribonuclease P activity"/>
    <property type="evidence" value="ECO:0007669"/>
    <property type="project" value="TreeGrafter"/>
</dbReference>
<dbReference type="GO" id="GO:0001682">
    <property type="term" value="P:tRNA 5'-leader removal"/>
    <property type="evidence" value="ECO:0007669"/>
    <property type="project" value="InterPro"/>
</dbReference>
<feature type="compositionally biased region" description="Polar residues" evidence="1">
    <location>
        <begin position="93"/>
        <end position="102"/>
    </location>
</feature>
<dbReference type="AlphaFoldDB" id="V9L9D9"/>
<dbReference type="Gene3D" id="3.30.1330.30">
    <property type="match status" value="1"/>
</dbReference>
<feature type="region of interest" description="Disordered" evidence="1">
    <location>
        <begin position="219"/>
        <end position="239"/>
    </location>
</feature>
<evidence type="ECO:0000313" key="3">
    <source>
        <dbReference type="EMBL" id="AFP08463.1"/>
    </source>
</evidence>
<proteinExistence type="evidence at transcript level"/>
<sequence length="304" mass="33867">DALPISAQVAKGGVRKARPPSAKTTFNNPYSIKWSPLAEGSMAFILEVLKNKFQQVGLYKIEPTHRPRKPRASKAPKNQNKQENSEKPEESQETVQIMETEQQQLQEGWTSKQFRKQLAIGINEVTRGLEKDELCLVLVCLSVKPALMTQHLIQLSVSRAVPACQVPRLSQTIAPVLGLKSTIALGFKRNAETFLQTIKAIITRVPRLDVPWIRPSKREETAEGIEPKEPIDASEMQQVESSSSAAVFSLSRKRKICEVASSEASLESSSTKSNESEVQLLPLVIKKVVPNPNKIRKTKKNKKN</sequence>
<evidence type="ECO:0000259" key="2">
    <source>
        <dbReference type="Pfam" id="PF01248"/>
    </source>
</evidence>
<dbReference type="GO" id="GO:0000172">
    <property type="term" value="C:ribonuclease MRP complex"/>
    <property type="evidence" value="ECO:0007669"/>
    <property type="project" value="InterPro"/>
</dbReference>
<protein>
    <submittedName>
        <fullName evidence="3">Ribonuclease P protein subunit p38-like protein</fullName>
    </submittedName>
</protein>
<dbReference type="GO" id="GO:0001650">
    <property type="term" value="C:fibrillar center"/>
    <property type="evidence" value="ECO:0007669"/>
    <property type="project" value="TreeGrafter"/>
</dbReference>
<dbReference type="GO" id="GO:0033204">
    <property type="term" value="F:ribonuclease P RNA binding"/>
    <property type="evidence" value="ECO:0007669"/>
    <property type="project" value="TreeGrafter"/>
</dbReference>
<dbReference type="Pfam" id="PF01248">
    <property type="entry name" value="Ribosomal_L7Ae"/>
    <property type="match status" value="1"/>
</dbReference>
<dbReference type="PANTHER" id="PTHR46948">
    <property type="entry name" value="RIBONUCLEASE P PROTEIN SUBUNIT P38"/>
    <property type="match status" value="1"/>
</dbReference>
<dbReference type="InterPro" id="IPR029064">
    <property type="entry name" value="Ribosomal_eL30-like_sf"/>
</dbReference>
<feature type="region of interest" description="Disordered" evidence="1">
    <location>
        <begin position="1"/>
        <end position="26"/>
    </location>
</feature>
<dbReference type="EMBL" id="JW875946">
    <property type="protein sequence ID" value="AFP08463.1"/>
    <property type="molecule type" value="mRNA"/>
</dbReference>
<dbReference type="InterPro" id="IPR042848">
    <property type="entry name" value="Rpp38"/>
</dbReference>
<feature type="compositionally biased region" description="Basic and acidic residues" evidence="1">
    <location>
        <begin position="219"/>
        <end position="231"/>
    </location>
</feature>
<dbReference type="GO" id="GO:0005655">
    <property type="term" value="C:nucleolar ribonuclease P complex"/>
    <property type="evidence" value="ECO:0007669"/>
    <property type="project" value="InterPro"/>
</dbReference>
<name>V9L9D9_CALMI</name>
<dbReference type="PANTHER" id="PTHR46948:SF1">
    <property type="entry name" value="RIBONUCLEASE P PROTEIN SUBUNIT P38"/>
    <property type="match status" value="1"/>
</dbReference>
<organism evidence="3">
    <name type="scientific">Callorhinchus milii</name>
    <name type="common">Ghost shark</name>
    <dbReference type="NCBI Taxonomy" id="7868"/>
    <lineage>
        <taxon>Eukaryota</taxon>
        <taxon>Metazoa</taxon>
        <taxon>Chordata</taxon>
        <taxon>Craniata</taxon>
        <taxon>Vertebrata</taxon>
        <taxon>Chondrichthyes</taxon>
        <taxon>Holocephali</taxon>
        <taxon>Chimaeriformes</taxon>
        <taxon>Callorhinchidae</taxon>
        <taxon>Callorhinchus</taxon>
    </lineage>
</organism>
<dbReference type="SUPFAM" id="SSF55315">
    <property type="entry name" value="L30e-like"/>
    <property type="match status" value="1"/>
</dbReference>
<dbReference type="InterPro" id="IPR004038">
    <property type="entry name" value="Ribosomal_eL8/eL30/eS12/Gad45"/>
</dbReference>
<accession>V9L9D9</accession>
<feature type="non-terminal residue" evidence="3">
    <location>
        <position position="1"/>
    </location>
</feature>
<feature type="domain" description="Ribosomal protein eL8/eL30/eS12/Gadd45" evidence="2">
    <location>
        <begin position="114"/>
        <end position="188"/>
    </location>
</feature>
<feature type="non-terminal residue" evidence="3">
    <location>
        <position position="304"/>
    </location>
</feature>